<organism evidence="13 14">
    <name type="scientific">Cystobacter ferrugineus</name>
    <dbReference type="NCBI Taxonomy" id="83449"/>
    <lineage>
        <taxon>Bacteria</taxon>
        <taxon>Pseudomonadati</taxon>
        <taxon>Myxococcota</taxon>
        <taxon>Myxococcia</taxon>
        <taxon>Myxococcales</taxon>
        <taxon>Cystobacterineae</taxon>
        <taxon>Archangiaceae</taxon>
        <taxon>Cystobacter</taxon>
    </lineage>
</organism>
<proteinExistence type="inferred from homology"/>
<feature type="active site" description="Proton acceptor" evidence="10">
    <location>
        <position position="133"/>
    </location>
</feature>
<keyword evidence="6 10" id="KW-0418">Kinase</keyword>
<comment type="subunit">
    <text evidence="10">Homodimer.</text>
</comment>
<sequence>MKKLAIVVAGGPAPGINSVIGAATIRACLAGVEVLGIQDGFKWLAEGDISHVIPLTIEDTSRIHFRGGSYIGISRANPTRSPEHLQRTIDGLERLGVGMLVTVGGDGTATLAQIISEKTRGRIRVVHVPKTIDNDIDLPDDTSTFGFQTARHVGVEIVKNLMVDAKTTSRWYFIVAQGRKAGHLALAIGKAVGATVTLIPEEFRGKKVAFTTVVDLLAGSVIKRLAYGRPDGIALLAEGLADCIEPEDLARYTDLPRDHMGNLHVADVPLAEVLEKAVKARLAALGIKSTIVSKYIGYEVRCADPIPFDMEYTRDLGHCAARYIIEGGTEAVVAMINGRFQAIPFEKMKDPATGRPRVRMVDVDSDRYRIARSFMLRLKREDFARPGEVARFAETCQLTPEAFRREFFHLVKDEPEIAVDVGQALAATPTPGGNAEGGESQEGGPPAT</sequence>
<comment type="catalytic activity">
    <reaction evidence="9 10">
        <text>beta-D-fructose 6-phosphate + diphosphate = beta-D-fructose 1,6-bisphosphate + phosphate + H(+)</text>
        <dbReference type="Rhea" id="RHEA:13613"/>
        <dbReference type="ChEBI" id="CHEBI:15378"/>
        <dbReference type="ChEBI" id="CHEBI:32966"/>
        <dbReference type="ChEBI" id="CHEBI:33019"/>
        <dbReference type="ChEBI" id="CHEBI:43474"/>
        <dbReference type="ChEBI" id="CHEBI:57634"/>
        <dbReference type="EC" id="2.7.1.90"/>
    </reaction>
</comment>
<dbReference type="InterPro" id="IPR054846">
    <property type="entry name" value="PFKA_PPi_Ttgales"/>
</dbReference>
<comment type="caution">
    <text evidence="10">Lacks conserved residue(s) required for the propagation of feature annotation.</text>
</comment>
<dbReference type="Gene3D" id="3.40.50.460">
    <property type="entry name" value="Phosphofructokinase domain"/>
    <property type="match status" value="1"/>
</dbReference>
<dbReference type="PANTHER" id="PTHR43650:SF1">
    <property type="entry name" value="PYROPHOSPHATE--FRUCTOSE 6-PHOSPHATE 1-PHOSPHOTRANSFERASE SUBUNIT BETA 2"/>
    <property type="match status" value="1"/>
</dbReference>
<dbReference type="HAMAP" id="MF_01979">
    <property type="entry name" value="Phosphofructokinase_II_Short"/>
    <property type="match status" value="1"/>
</dbReference>
<dbReference type="GO" id="GO:0009749">
    <property type="term" value="P:response to glucose"/>
    <property type="evidence" value="ECO:0007669"/>
    <property type="project" value="TreeGrafter"/>
</dbReference>
<evidence type="ECO:0000256" key="1">
    <source>
        <dbReference type="ARBA" id="ARBA00001946"/>
    </source>
</evidence>
<keyword evidence="7 10" id="KW-0460">Magnesium</keyword>
<comment type="pathway">
    <text evidence="10">Carbohydrate degradation; glycolysis; D-glyceraldehyde 3-phosphate and glycerone phosphate from D-glucose: step 3/4.</text>
</comment>
<name>A0A1L9AWQ9_9BACT</name>
<dbReference type="EMBL" id="MPIN01000019">
    <property type="protein sequence ID" value="OJH34451.1"/>
    <property type="molecule type" value="Genomic_DNA"/>
</dbReference>
<dbReference type="STRING" id="83449.BON30_43820"/>
<evidence type="ECO:0000259" key="12">
    <source>
        <dbReference type="Pfam" id="PF00365"/>
    </source>
</evidence>
<feature type="domain" description="Phosphofructokinase" evidence="12">
    <location>
        <begin position="3"/>
        <end position="322"/>
    </location>
</feature>
<feature type="binding site" evidence="10">
    <location>
        <position position="11"/>
    </location>
    <ligand>
        <name>diphosphate</name>
        <dbReference type="ChEBI" id="CHEBI:33019"/>
    </ligand>
</feature>
<keyword evidence="8 10" id="KW-0324">Glycolysis</keyword>
<dbReference type="PANTHER" id="PTHR43650">
    <property type="entry name" value="PYROPHOSPHATE--FRUCTOSE 6-PHOSPHATE 1-PHOSPHOTRANSFERASE"/>
    <property type="match status" value="1"/>
</dbReference>
<comment type="activity regulation">
    <text evidence="10">Non-allosteric.</text>
</comment>
<feature type="region of interest" description="Disordered" evidence="11">
    <location>
        <begin position="424"/>
        <end position="448"/>
    </location>
</feature>
<dbReference type="PRINTS" id="PR00476">
    <property type="entry name" value="PHFRCTKINASE"/>
</dbReference>
<keyword evidence="14" id="KW-1185">Reference proteome</keyword>
<evidence type="ECO:0000256" key="5">
    <source>
        <dbReference type="ARBA" id="ARBA00022723"/>
    </source>
</evidence>
<reference evidence="14" key="1">
    <citation type="submission" date="2016-11" db="EMBL/GenBank/DDBJ databases">
        <authorList>
            <person name="Shukria A."/>
            <person name="Stevens D.C."/>
        </authorList>
    </citation>
    <scope>NUCLEOTIDE SEQUENCE [LARGE SCALE GENOMIC DNA]</scope>
    <source>
        <strain evidence="14">Cbfe23</strain>
    </source>
</reference>
<evidence type="ECO:0000256" key="6">
    <source>
        <dbReference type="ARBA" id="ARBA00022777"/>
    </source>
</evidence>
<reference evidence="13 14" key="2">
    <citation type="submission" date="2016-12" db="EMBL/GenBank/DDBJ databases">
        <title>Draft Genome Sequence of Cystobacter ferrugineus Strain Cbfe23.</title>
        <authorList>
            <person name="Akbar S."/>
            <person name="Dowd S.E."/>
            <person name="Stevens D.C."/>
        </authorList>
    </citation>
    <scope>NUCLEOTIDE SEQUENCE [LARGE SCALE GENOMIC DNA]</scope>
    <source>
        <strain evidence="13 14">Cbfe23</strain>
    </source>
</reference>
<evidence type="ECO:0000256" key="8">
    <source>
        <dbReference type="ARBA" id="ARBA00023152"/>
    </source>
</evidence>
<keyword evidence="4 10" id="KW-0808">Transferase</keyword>
<evidence type="ECO:0000256" key="4">
    <source>
        <dbReference type="ARBA" id="ARBA00022679"/>
    </source>
</evidence>
<dbReference type="SUPFAM" id="SSF53784">
    <property type="entry name" value="Phosphofructokinase"/>
    <property type="match status" value="1"/>
</dbReference>
<comment type="cofactor">
    <cofactor evidence="1 10">
        <name>Mg(2+)</name>
        <dbReference type="ChEBI" id="CHEBI:18420"/>
    </cofactor>
</comment>
<feature type="binding site" evidence="10">
    <location>
        <begin position="298"/>
        <end position="301"/>
    </location>
    <ligand>
        <name>substrate</name>
    </ligand>
</feature>
<feature type="site" description="Important for catalytic activity; stabilizes the transition state when the phosphoryl donor is PPi" evidence="10">
    <location>
        <position position="130"/>
    </location>
</feature>
<comment type="function">
    <text evidence="2 10">Catalyzes the phosphorylation of D-fructose 6-phosphate, the first committing step of glycolysis. Uses inorganic phosphate (PPi) as phosphoryl donor instead of ATP like common ATP-dependent phosphofructokinases (ATP-PFKs), which renders the reaction reversible, and can thus function both in glycolysis and gluconeogenesis. Consistently, PPi-PFK can replace the enzymes of both the forward (ATP-PFK) and reverse (fructose-bisphosphatase (FBPase)) reactions.</text>
</comment>
<dbReference type="RefSeq" id="WP_071904561.1">
    <property type="nucleotide sequence ID" value="NZ_MPIN01000019.1"/>
</dbReference>
<evidence type="ECO:0000256" key="3">
    <source>
        <dbReference type="ARBA" id="ARBA00022490"/>
    </source>
</evidence>
<evidence type="ECO:0000256" key="10">
    <source>
        <dbReference type="HAMAP-Rule" id="MF_01979"/>
    </source>
</evidence>
<dbReference type="InterPro" id="IPR035966">
    <property type="entry name" value="PKF_sf"/>
</dbReference>
<dbReference type="EC" id="2.7.1.90" evidence="10"/>
<dbReference type="PIRSF" id="PIRSF036482">
    <property type="entry name" value="PPi_PFK_TM0289"/>
    <property type="match status" value="1"/>
</dbReference>
<dbReference type="NCBIfam" id="NF041103">
    <property type="entry name" value="PFKA_PPi_Ttgales"/>
    <property type="match status" value="1"/>
</dbReference>
<dbReference type="Proteomes" id="UP000182229">
    <property type="component" value="Unassembled WGS sequence"/>
</dbReference>
<protein>
    <recommendedName>
        <fullName evidence="10">Pyrophosphate--fructose 6-phosphate 1-phosphotransferase</fullName>
        <ecNumber evidence="10">2.7.1.90</ecNumber>
    </recommendedName>
    <alternativeName>
        <fullName evidence="10">6-phosphofructokinase, pyrophosphate dependent</fullName>
    </alternativeName>
    <alternativeName>
        <fullName evidence="10">PPi-dependent phosphofructokinase</fullName>
        <shortName evidence="10">PPi-PFK</shortName>
    </alternativeName>
    <alternativeName>
        <fullName evidence="10">Pyrophosphate-dependent 6-phosphofructose-1-kinase</fullName>
    </alternativeName>
</protein>
<dbReference type="GO" id="GO:0006002">
    <property type="term" value="P:fructose 6-phosphate metabolic process"/>
    <property type="evidence" value="ECO:0007669"/>
    <property type="project" value="InterPro"/>
</dbReference>
<dbReference type="GO" id="GO:0003872">
    <property type="term" value="F:6-phosphofructokinase activity"/>
    <property type="evidence" value="ECO:0007669"/>
    <property type="project" value="UniProtKB-UniRule"/>
</dbReference>
<keyword evidence="5 10" id="KW-0479">Metal-binding</keyword>
<gene>
    <name evidence="10" type="primary">pfp</name>
    <name evidence="13" type="ORF">BON30_43820</name>
</gene>
<dbReference type="GO" id="GO:0046872">
    <property type="term" value="F:metal ion binding"/>
    <property type="evidence" value="ECO:0007669"/>
    <property type="project" value="UniProtKB-KW"/>
</dbReference>
<dbReference type="AlphaFoldDB" id="A0A1L9AWQ9"/>
<dbReference type="GO" id="GO:0047334">
    <property type="term" value="F:diphosphate-fructose-6-phosphate 1-phosphotransferase activity"/>
    <property type="evidence" value="ECO:0007669"/>
    <property type="project" value="UniProtKB-EC"/>
</dbReference>
<dbReference type="InterPro" id="IPR000023">
    <property type="entry name" value="Phosphofructokinase_dom"/>
</dbReference>
<dbReference type="UniPathway" id="UPA00109">
    <property type="reaction ID" value="UER00182"/>
</dbReference>
<feature type="binding site" evidence="10">
    <location>
        <position position="106"/>
    </location>
    <ligand>
        <name>Mg(2+)</name>
        <dbReference type="ChEBI" id="CHEBI:18420"/>
        <note>catalytic</note>
    </ligand>
</feature>
<evidence type="ECO:0000256" key="7">
    <source>
        <dbReference type="ARBA" id="ARBA00022842"/>
    </source>
</evidence>
<evidence type="ECO:0000313" key="14">
    <source>
        <dbReference type="Proteomes" id="UP000182229"/>
    </source>
</evidence>
<dbReference type="Gene3D" id="3.40.50.450">
    <property type="match status" value="1"/>
</dbReference>
<feature type="binding site" evidence="10">
    <location>
        <begin position="131"/>
        <end position="133"/>
    </location>
    <ligand>
        <name>substrate</name>
    </ligand>
</feature>
<dbReference type="Pfam" id="PF00365">
    <property type="entry name" value="PFK"/>
    <property type="match status" value="1"/>
</dbReference>
<evidence type="ECO:0000256" key="11">
    <source>
        <dbReference type="SAM" id="MobiDB-lite"/>
    </source>
</evidence>
<keyword evidence="3 10" id="KW-0963">Cytoplasm</keyword>
<dbReference type="GO" id="GO:0005829">
    <property type="term" value="C:cytosol"/>
    <property type="evidence" value="ECO:0007669"/>
    <property type="project" value="TreeGrafter"/>
</dbReference>
<dbReference type="OrthoDB" id="9802503at2"/>
<comment type="caution">
    <text evidence="13">The sequence shown here is derived from an EMBL/GenBank/DDBJ whole genome shotgun (WGS) entry which is preliminary data.</text>
</comment>
<evidence type="ECO:0000256" key="2">
    <source>
        <dbReference type="ARBA" id="ARBA00003138"/>
    </source>
</evidence>
<dbReference type="InterPro" id="IPR011403">
    <property type="entry name" value="PPi-PFK_TM0289"/>
</dbReference>
<comment type="similarity">
    <text evidence="10">Belongs to the phosphofructokinase type A (PFKA) family. PPi-dependent PFK group II subfamily. Clade 'Short' sub-subfamily.</text>
</comment>
<dbReference type="InterPro" id="IPR022953">
    <property type="entry name" value="ATP_PFK"/>
</dbReference>
<evidence type="ECO:0000256" key="9">
    <source>
        <dbReference type="ARBA" id="ARBA00048072"/>
    </source>
</evidence>
<evidence type="ECO:0000313" key="13">
    <source>
        <dbReference type="EMBL" id="OJH34451.1"/>
    </source>
</evidence>
<feature type="binding site" evidence="10">
    <location>
        <position position="238"/>
    </location>
    <ligand>
        <name>substrate</name>
    </ligand>
</feature>
<comment type="subcellular location">
    <subcellularLocation>
        <location evidence="10">Cytoplasm</location>
    </subcellularLocation>
</comment>
<accession>A0A1L9AWQ9</accession>